<reference evidence="3" key="1">
    <citation type="submission" date="2021-11" db="EMBL/GenBank/DDBJ databases">
        <title>Halomonas sp., isolated from a coastal aquaculture zone in Dongshan Bay.</title>
        <authorList>
            <person name="Lin W."/>
        </authorList>
    </citation>
    <scope>NUCLEOTIDE SEQUENCE</scope>
    <source>
        <strain evidence="3">Yzlin-01</strain>
    </source>
</reference>
<dbReference type="EMBL" id="JAJISC010000008">
    <property type="protein sequence ID" value="MCS2610792.1"/>
    <property type="molecule type" value="Genomic_DNA"/>
</dbReference>
<organism evidence="3 4">
    <name type="scientific">Halomonas dongshanensis</name>
    <dbReference type="NCBI Taxonomy" id="2890835"/>
    <lineage>
        <taxon>Bacteria</taxon>
        <taxon>Pseudomonadati</taxon>
        <taxon>Pseudomonadota</taxon>
        <taxon>Gammaproteobacteria</taxon>
        <taxon>Oceanospirillales</taxon>
        <taxon>Halomonadaceae</taxon>
        <taxon>Halomonas</taxon>
    </lineage>
</organism>
<dbReference type="Pfam" id="PF07811">
    <property type="entry name" value="TadE"/>
    <property type="match status" value="1"/>
</dbReference>
<evidence type="ECO:0000259" key="2">
    <source>
        <dbReference type="Pfam" id="PF07811"/>
    </source>
</evidence>
<sequence length="149" mass="16713">MPHAIKQKGIATIEFAFSFVILLALFYGIAGYAMPVLLGSSYQQVASDALREGLSWQRHRNASEADLHNYIDALIADSWIPHGWAEHCEERSRFLTINPTTGSWEVCLRHSSPDTILPPIRLMDLQFPVLPEQIAGMAMMHTREVAVIP</sequence>
<feature type="transmembrane region" description="Helical" evidence="1">
    <location>
        <begin position="12"/>
        <end position="34"/>
    </location>
</feature>
<evidence type="ECO:0000313" key="3">
    <source>
        <dbReference type="EMBL" id="MCS2610792.1"/>
    </source>
</evidence>
<feature type="domain" description="TadE-like" evidence="2">
    <location>
        <begin position="9"/>
        <end position="51"/>
    </location>
</feature>
<comment type="caution">
    <text evidence="3">The sequence shown here is derived from an EMBL/GenBank/DDBJ whole genome shotgun (WGS) entry which is preliminary data.</text>
</comment>
<protein>
    <submittedName>
        <fullName evidence="3">Pilus assembly protein</fullName>
    </submittedName>
</protein>
<evidence type="ECO:0000256" key="1">
    <source>
        <dbReference type="SAM" id="Phobius"/>
    </source>
</evidence>
<keyword evidence="1" id="KW-0472">Membrane</keyword>
<keyword evidence="1" id="KW-1133">Transmembrane helix</keyword>
<dbReference type="Proteomes" id="UP001165542">
    <property type="component" value="Unassembled WGS sequence"/>
</dbReference>
<evidence type="ECO:0000313" key="4">
    <source>
        <dbReference type="Proteomes" id="UP001165542"/>
    </source>
</evidence>
<gene>
    <name evidence="3" type="ORF">LLY24_15865</name>
</gene>
<dbReference type="InterPro" id="IPR012495">
    <property type="entry name" value="TadE-like_dom"/>
</dbReference>
<proteinExistence type="predicted"/>
<dbReference type="RefSeq" id="WP_259037289.1">
    <property type="nucleotide sequence ID" value="NZ_JAJISC010000008.1"/>
</dbReference>
<keyword evidence="1" id="KW-0812">Transmembrane</keyword>
<keyword evidence="4" id="KW-1185">Reference proteome</keyword>
<name>A0ABT2EJP6_9GAMM</name>
<accession>A0ABT2EJP6</accession>